<proteinExistence type="predicted"/>
<dbReference type="PIRSF" id="PIRSF010631">
    <property type="entry name" value="A-rhamnsds"/>
    <property type="match status" value="1"/>
</dbReference>
<dbReference type="InterPro" id="IPR008928">
    <property type="entry name" value="6-hairpin_glycosidase_sf"/>
</dbReference>
<evidence type="ECO:0000313" key="10">
    <source>
        <dbReference type="Proteomes" id="UP001144341"/>
    </source>
</evidence>
<accession>A0ABT4L0X0</accession>
<keyword evidence="4" id="KW-0732">Signal</keyword>
<evidence type="ECO:0000256" key="1">
    <source>
        <dbReference type="ARBA" id="ARBA00001445"/>
    </source>
</evidence>
<dbReference type="Pfam" id="PF25788">
    <property type="entry name" value="Ig_Rha78A_N"/>
    <property type="match status" value="1"/>
</dbReference>
<feature type="domain" description="Alpha-L-rhamnosidase concanavalin-like" evidence="5">
    <location>
        <begin position="357"/>
        <end position="450"/>
    </location>
</feature>
<feature type="chain" id="PRO_5046782359" description="alpha-L-rhamnosidase" evidence="4">
    <location>
        <begin position="20"/>
        <end position="913"/>
    </location>
</feature>
<dbReference type="InterPro" id="IPR016007">
    <property type="entry name" value="Alpha_rhamnosid"/>
</dbReference>
<protein>
    <recommendedName>
        <fullName evidence="2">alpha-L-rhamnosidase</fullName>
        <ecNumber evidence="2">3.2.1.40</ecNumber>
    </recommendedName>
</protein>
<dbReference type="Pfam" id="PF17389">
    <property type="entry name" value="Bac_rhamnosid6H"/>
    <property type="match status" value="1"/>
</dbReference>
<dbReference type="InterPro" id="IPR013783">
    <property type="entry name" value="Ig-like_fold"/>
</dbReference>
<evidence type="ECO:0000259" key="5">
    <source>
        <dbReference type="Pfam" id="PF05592"/>
    </source>
</evidence>
<dbReference type="EC" id="3.2.1.40" evidence="2"/>
<organism evidence="9 10">
    <name type="scientific">Pedobacter rhodius</name>
    <dbReference type="NCBI Taxonomy" id="3004098"/>
    <lineage>
        <taxon>Bacteria</taxon>
        <taxon>Pseudomonadati</taxon>
        <taxon>Bacteroidota</taxon>
        <taxon>Sphingobacteriia</taxon>
        <taxon>Sphingobacteriales</taxon>
        <taxon>Sphingobacteriaceae</taxon>
        <taxon>Pedobacter</taxon>
    </lineage>
</organism>
<evidence type="ECO:0000256" key="3">
    <source>
        <dbReference type="ARBA" id="ARBA00022801"/>
    </source>
</evidence>
<dbReference type="InterPro" id="IPR035398">
    <property type="entry name" value="Bac_rhamnosid_C"/>
</dbReference>
<dbReference type="InterPro" id="IPR012341">
    <property type="entry name" value="6hp_glycosidase-like_sf"/>
</dbReference>
<sequence length="913" mass="102176">MKKTLITFILTCLLTQLFAQVAVTGLKCEYRDNPLGIETLNPRLSWQLTSQNQNVVQTAYRILVSDNPLSLSKNLGNVWDTKKVISDASIQIKYNGAKLQPTKVYYWKVMVWDNHKNSSSWSVPSKWQMSLSGNWNGANWIAYERLPDAQRFLPAQGDNNLVKNDILPILRKEFVLKKAIKSATVYIAGLGHFDLSLNGQKVGDHFMDAGWTEFEKHALYVTFDVTKQLKQGKNAFGVMLGNGFYYVPSERYHKLTLAYGYPKMIMRTVLEFTDGSTENIISDNSWKVAPGPVTYSSIYGGEDYNATLEQTGWKMPGFNDKTWKPALVVDGPEQLTPQTATALKFFDTFTPKKVSQPKPGIWVYDLGQNASGIPKLVVKGKTGETVTLKPAELLAGDGTITTQPIGTPVFLKYTLKGIGTESWQPQFMYYGFRYVQVEGAVPEGQPNPDNLPVVTGIYGLHTRNSAATIGNFSCSNELFNKTFKLIDWAIRSNTSSVFTDCPHREKLGWLEEAHLVGPSIRYNYDIASLCRKVVRDMMNAQTPEGLVTSTAPEYARFGGPFRDSPEWGSNSVIMPWYIYEWYGDKDVLAEAYPMMKRYVAYLETKAKKHILSHGLGDWYDIGPKEPGPSQLTPNGITATATYYYDLTLMEKIANLLEKPSEANDYKNQAIEVKKAYNDAFFNEKTKQYGRGSQTANAISVYMGLVEPENKAAVVQNIVKELKEHNNTLTAGDIGYRYLLRVLDDSGRSDVIYDMNNRSDVPGYGYQLAKGATALTESWQGADNASNNHFMLGHLMEWFYSGLAGIRPAENSVGFRQIDIRPEIVGDVSAAKAEYVSPYGLIKSEWKLVNGVFELNTVIPANAKATIYLPVKANSQITKNGEIIDMNIADRNLEQGRHSIQVGSGKYLFVVKSK</sequence>
<evidence type="ECO:0000259" key="6">
    <source>
        <dbReference type="Pfam" id="PF08531"/>
    </source>
</evidence>
<evidence type="ECO:0000259" key="8">
    <source>
        <dbReference type="Pfam" id="PF17390"/>
    </source>
</evidence>
<dbReference type="InterPro" id="IPR008902">
    <property type="entry name" value="Rhamnosid_concanavalin"/>
</dbReference>
<feature type="signal peptide" evidence="4">
    <location>
        <begin position="1"/>
        <end position="19"/>
    </location>
</feature>
<evidence type="ECO:0000256" key="2">
    <source>
        <dbReference type="ARBA" id="ARBA00012652"/>
    </source>
</evidence>
<evidence type="ECO:0000256" key="4">
    <source>
        <dbReference type="SAM" id="SignalP"/>
    </source>
</evidence>
<dbReference type="Gene3D" id="2.60.40.10">
    <property type="entry name" value="Immunoglobulins"/>
    <property type="match status" value="1"/>
</dbReference>
<feature type="domain" description="Bacterial alpha-L-rhamnosidase N-terminal" evidence="6">
    <location>
        <begin position="178"/>
        <end position="344"/>
    </location>
</feature>
<feature type="domain" description="Alpha-L-rhamnosidase six-hairpin glycosidase" evidence="7">
    <location>
        <begin position="469"/>
        <end position="800"/>
    </location>
</feature>
<dbReference type="InterPro" id="IPR035396">
    <property type="entry name" value="Bac_rhamnosid6H"/>
</dbReference>
<dbReference type="Pfam" id="PF05592">
    <property type="entry name" value="Bac_rhamnosid"/>
    <property type="match status" value="1"/>
</dbReference>
<comment type="catalytic activity">
    <reaction evidence="1">
        <text>Hydrolysis of terminal non-reducing alpha-L-rhamnose residues in alpha-L-rhamnosides.</text>
        <dbReference type="EC" id="3.2.1.40"/>
    </reaction>
</comment>
<dbReference type="Pfam" id="PF08531">
    <property type="entry name" value="Bac_rhamnosid_N"/>
    <property type="match status" value="1"/>
</dbReference>
<dbReference type="Proteomes" id="UP001144341">
    <property type="component" value="Unassembled WGS sequence"/>
</dbReference>
<dbReference type="EMBL" id="JAPWGL010000004">
    <property type="protein sequence ID" value="MCZ4224825.1"/>
    <property type="molecule type" value="Genomic_DNA"/>
</dbReference>
<dbReference type="Gene3D" id="2.60.420.10">
    <property type="entry name" value="Maltose phosphorylase, domain 3"/>
    <property type="match status" value="1"/>
</dbReference>
<dbReference type="PANTHER" id="PTHR33307:SF11">
    <property type="entry name" value="ALPHA-L-RHAMNOSIDASE"/>
    <property type="match status" value="1"/>
</dbReference>
<evidence type="ECO:0000313" key="9">
    <source>
        <dbReference type="EMBL" id="MCZ4224825.1"/>
    </source>
</evidence>
<keyword evidence="10" id="KW-1185">Reference proteome</keyword>
<dbReference type="RefSeq" id="WP_269416488.1">
    <property type="nucleotide sequence ID" value="NZ_JAPWGL010000004.1"/>
</dbReference>
<gene>
    <name evidence="9" type="ORF">O0931_16050</name>
</gene>
<name>A0ABT4L0X0_9SPHI</name>
<dbReference type="Pfam" id="PF17390">
    <property type="entry name" value="Bac_rhamnosid_C"/>
    <property type="match status" value="1"/>
</dbReference>
<dbReference type="Gene3D" id="1.50.10.10">
    <property type="match status" value="1"/>
</dbReference>
<dbReference type="PANTHER" id="PTHR33307">
    <property type="entry name" value="ALPHA-RHAMNOSIDASE (EUROFUNG)"/>
    <property type="match status" value="1"/>
</dbReference>
<dbReference type="Gene3D" id="2.60.120.260">
    <property type="entry name" value="Galactose-binding domain-like"/>
    <property type="match status" value="2"/>
</dbReference>
<dbReference type="InterPro" id="IPR013737">
    <property type="entry name" value="Bac_rhamnosid_N"/>
</dbReference>
<dbReference type="GO" id="GO:0016787">
    <property type="term" value="F:hydrolase activity"/>
    <property type="evidence" value="ECO:0007669"/>
    <property type="project" value="UniProtKB-KW"/>
</dbReference>
<dbReference type="SUPFAM" id="SSF48208">
    <property type="entry name" value="Six-hairpin glycosidases"/>
    <property type="match status" value="1"/>
</dbReference>
<evidence type="ECO:0000259" key="7">
    <source>
        <dbReference type="Pfam" id="PF17389"/>
    </source>
</evidence>
<reference evidence="9" key="1">
    <citation type="submission" date="2022-12" db="EMBL/GenBank/DDBJ databases">
        <title>Genome sequence of SJ11.</title>
        <authorList>
            <person name="Woo H."/>
        </authorList>
    </citation>
    <scope>NUCLEOTIDE SEQUENCE</scope>
    <source>
        <strain evidence="9">SJ11</strain>
    </source>
</reference>
<feature type="domain" description="Alpha-L-rhamnosidase C-terminal" evidence="8">
    <location>
        <begin position="804"/>
        <end position="880"/>
    </location>
</feature>
<keyword evidence="3 9" id="KW-0378">Hydrolase</keyword>
<comment type="caution">
    <text evidence="9">The sequence shown here is derived from an EMBL/GenBank/DDBJ whole genome shotgun (WGS) entry which is preliminary data.</text>
</comment>